<evidence type="ECO:0000256" key="7">
    <source>
        <dbReference type="SAM" id="Phobius"/>
    </source>
</evidence>
<feature type="transmembrane region" description="Helical" evidence="7">
    <location>
        <begin position="400"/>
        <end position="417"/>
    </location>
</feature>
<keyword evidence="2 7" id="KW-0812">Transmembrane</keyword>
<feature type="transmembrane region" description="Helical" evidence="7">
    <location>
        <begin position="294"/>
        <end position="314"/>
    </location>
</feature>
<feature type="transmembrane region" description="Helical" evidence="7">
    <location>
        <begin position="144"/>
        <end position="163"/>
    </location>
</feature>
<evidence type="ECO:0008006" key="11">
    <source>
        <dbReference type="Google" id="ProtNLM"/>
    </source>
</evidence>
<gene>
    <name evidence="8" type="ORF">CAPTEDRAFT_223635</name>
</gene>
<dbReference type="PANTHER" id="PTHR21421">
    <property type="entry name" value="GUSTATORY RECEPTOR"/>
    <property type="match status" value="1"/>
</dbReference>
<evidence type="ECO:0000256" key="3">
    <source>
        <dbReference type="ARBA" id="ARBA00022989"/>
    </source>
</evidence>
<dbReference type="HOGENOM" id="CLU_526045_0_0_1"/>
<protein>
    <recommendedName>
        <fullName evidence="11">Gustatory receptor</fullName>
    </recommendedName>
</protein>
<dbReference type="Proteomes" id="UP000014760">
    <property type="component" value="Unassembled WGS sequence"/>
</dbReference>
<dbReference type="Pfam" id="PF08395">
    <property type="entry name" value="7tm_7"/>
    <property type="match status" value="1"/>
</dbReference>
<keyword evidence="10" id="KW-1185">Reference proteome</keyword>
<comment type="subcellular location">
    <subcellularLocation>
        <location evidence="1">Membrane</location>
        <topology evidence="1">Multi-pass membrane protein</topology>
    </subcellularLocation>
</comment>
<accession>R7UX01</accession>
<name>R7UX01_CAPTE</name>
<dbReference type="GO" id="GO:0016020">
    <property type="term" value="C:membrane"/>
    <property type="evidence" value="ECO:0007669"/>
    <property type="project" value="UniProtKB-SubCell"/>
</dbReference>
<reference evidence="10" key="1">
    <citation type="submission" date="2012-12" db="EMBL/GenBank/DDBJ databases">
        <authorList>
            <person name="Hellsten U."/>
            <person name="Grimwood J."/>
            <person name="Chapman J.A."/>
            <person name="Shapiro H."/>
            <person name="Aerts A."/>
            <person name="Otillar R.P."/>
            <person name="Terry A.Y."/>
            <person name="Boore J.L."/>
            <person name="Simakov O."/>
            <person name="Marletaz F."/>
            <person name="Cho S.-J."/>
            <person name="Edsinger-Gonzales E."/>
            <person name="Havlak P."/>
            <person name="Kuo D.-H."/>
            <person name="Larsson T."/>
            <person name="Lv J."/>
            <person name="Arendt D."/>
            <person name="Savage R."/>
            <person name="Osoegawa K."/>
            <person name="de Jong P."/>
            <person name="Lindberg D.R."/>
            <person name="Seaver E.C."/>
            <person name="Weisblat D.A."/>
            <person name="Putnam N.H."/>
            <person name="Grigoriev I.V."/>
            <person name="Rokhsar D.S."/>
        </authorList>
    </citation>
    <scope>NUCLEOTIDE SEQUENCE</scope>
    <source>
        <strain evidence="10">I ESC-2004</strain>
    </source>
</reference>
<dbReference type="EMBL" id="KB297234">
    <property type="protein sequence ID" value="ELU10797.1"/>
    <property type="molecule type" value="Genomic_DNA"/>
</dbReference>
<feature type="transmembrane region" description="Helical" evidence="7">
    <location>
        <begin position="469"/>
        <end position="486"/>
    </location>
</feature>
<dbReference type="OrthoDB" id="6478931at2759"/>
<organism evidence="8">
    <name type="scientific">Capitella teleta</name>
    <name type="common">Polychaete worm</name>
    <dbReference type="NCBI Taxonomy" id="283909"/>
    <lineage>
        <taxon>Eukaryota</taxon>
        <taxon>Metazoa</taxon>
        <taxon>Spiralia</taxon>
        <taxon>Lophotrochozoa</taxon>
        <taxon>Annelida</taxon>
        <taxon>Polychaeta</taxon>
        <taxon>Sedentaria</taxon>
        <taxon>Scolecida</taxon>
        <taxon>Capitellidae</taxon>
        <taxon>Capitella</taxon>
    </lineage>
</organism>
<evidence type="ECO:0000256" key="6">
    <source>
        <dbReference type="SAM" id="MobiDB-lite"/>
    </source>
</evidence>
<dbReference type="OMA" id="HRAIRPY"/>
<dbReference type="AlphaFoldDB" id="R7UX01"/>
<evidence type="ECO:0000313" key="10">
    <source>
        <dbReference type="Proteomes" id="UP000014760"/>
    </source>
</evidence>
<keyword evidence="3 7" id="KW-1133">Transmembrane helix</keyword>
<feature type="transmembrane region" description="Helical" evidence="7">
    <location>
        <begin position="237"/>
        <end position="257"/>
    </location>
</feature>
<feature type="transmembrane region" description="Helical" evidence="7">
    <location>
        <begin position="361"/>
        <end position="379"/>
    </location>
</feature>
<feature type="transmembrane region" description="Helical" evidence="7">
    <location>
        <begin position="269"/>
        <end position="287"/>
    </location>
</feature>
<reference evidence="9" key="3">
    <citation type="submission" date="2015-06" db="UniProtKB">
        <authorList>
            <consortium name="EnsemblMetazoa"/>
        </authorList>
    </citation>
    <scope>IDENTIFICATION</scope>
</reference>
<feature type="region of interest" description="Disordered" evidence="6">
    <location>
        <begin position="69"/>
        <end position="92"/>
    </location>
</feature>
<dbReference type="STRING" id="283909.R7UX01"/>
<dbReference type="GO" id="GO:0051606">
    <property type="term" value="P:detection of stimulus"/>
    <property type="evidence" value="ECO:0007669"/>
    <property type="project" value="UniProtKB-ARBA"/>
</dbReference>
<keyword evidence="5" id="KW-0675">Receptor</keyword>
<dbReference type="PANTHER" id="PTHR21421:SF29">
    <property type="entry name" value="GUSTATORY RECEPTOR 5A FOR TREHALOSE-RELATED"/>
    <property type="match status" value="1"/>
</dbReference>
<dbReference type="InterPro" id="IPR013604">
    <property type="entry name" value="7TM_chemorcpt"/>
</dbReference>
<sequence>MEVSSSKMTRKTIIYVEEISDTEKDTINKSFKQFGMSESDTGVPQCTAASNTDPKAPSLMLNAKELMDSSEAASIPRRRVAPANRGPKALSHGDNDLQTIEQSLLYKTLRPMFRVMEVVGLFFISKKTSHQQGIAGLIRNCTRAQAYCTFILFILIINFLRTVPALTNITSFGTVLFFKLLMIIFFYEAASRALIALISCIKKKGGLQEFYLNIDRVCYSDKIIPYEISLRHTMHGFLVMSLVLTLGNVAVMFYGFFFGPSDIQELFNLYLIPVPVDLPGILAFKLFNIVLTFINSAVALLSLSFYSITCYVLYKEFEYLCRTFSMKIKEDGTFIDDLEKFRLRHQKRCKLVEEADELFKAYIANTYLTNIPLLCLLLYNIVYTDAGSSIVYRYISAYRLLYVLSQMLVLSIIATIINNQAHAPLADIYSIKVQTCSRERQLEVTMFLNKLTGTSIGLSAWDMFVINKPTVMTVFGMILTYFFLLVQFKNPLNPLNICICEFERNDNTTLAFHGAMAD</sequence>
<reference evidence="8 10" key="2">
    <citation type="journal article" date="2013" name="Nature">
        <title>Insights into bilaterian evolution from three spiralian genomes.</title>
        <authorList>
            <person name="Simakov O."/>
            <person name="Marletaz F."/>
            <person name="Cho S.J."/>
            <person name="Edsinger-Gonzales E."/>
            <person name="Havlak P."/>
            <person name="Hellsten U."/>
            <person name="Kuo D.H."/>
            <person name="Larsson T."/>
            <person name="Lv J."/>
            <person name="Arendt D."/>
            <person name="Savage R."/>
            <person name="Osoegawa K."/>
            <person name="de Jong P."/>
            <person name="Grimwood J."/>
            <person name="Chapman J.A."/>
            <person name="Shapiro H."/>
            <person name="Aerts A."/>
            <person name="Otillar R.P."/>
            <person name="Terry A.Y."/>
            <person name="Boore J.L."/>
            <person name="Grigoriev I.V."/>
            <person name="Lindberg D.R."/>
            <person name="Seaver E.C."/>
            <person name="Weisblat D.A."/>
            <person name="Putnam N.H."/>
            <person name="Rokhsar D.S."/>
        </authorList>
    </citation>
    <scope>NUCLEOTIDE SEQUENCE</scope>
    <source>
        <strain evidence="8 10">I ESC-2004</strain>
    </source>
</reference>
<feature type="transmembrane region" description="Helical" evidence="7">
    <location>
        <begin position="169"/>
        <end position="187"/>
    </location>
</feature>
<evidence type="ECO:0000256" key="1">
    <source>
        <dbReference type="ARBA" id="ARBA00004141"/>
    </source>
</evidence>
<dbReference type="EnsemblMetazoa" id="CapteT223635">
    <property type="protein sequence ID" value="CapteP223635"/>
    <property type="gene ID" value="CapteG223635"/>
</dbReference>
<evidence type="ECO:0000256" key="5">
    <source>
        <dbReference type="ARBA" id="ARBA00023170"/>
    </source>
</evidence>
<proteinExistence type="predicted"/>
<keyword evidence="4 7" id="KW-0472">Membrane</keyword>
<dbReference type="GO" id="GO:0038023">
    <property type="term" value="F:signaling receptor activity"/>
    <property type="evidence" value="ECO:0007669"/>
    <property type="project" value="UniProtKB-ARBA"/>
</dbReference>
<evidence type="ECO:0000256" key="2">
    <source>
        <dbReference type="ARBA" id="ARBA00022692"/>
    </source>
</evidence>
<dbReference type="GO" id="GO:0050909">
    <property type="term" value="P:sensory perception of taste"/>
    <property type="evidence" value="ECO:0007669"/>
    <property type="project" value="InterPro"/>
</dbReference>
<dbReference type="EMBL" id="AMQN01000913">
    <property type="status" value="NOT_ANNOTATED_CDS"/>
    <property type="molecule type" value="Genomic_DNA"/>
</dbReference>
<dbReference type="FunCoup" id="R7UX01">
    <property type="interactions" value="47"/>
</dbReference>
<evidence type="ECO:0000256" key="4">
    <source>
        <dbReference type="ARBA" id="ARBA00023136"/>
    </source>
</evidence>
<evidence type="ECO:0000313" key="8">
    <source>
        <dbReference type="EMBL" id="ELU10797.1"/>
    </source>
</evidence>
<evidence type="ECO:0000313" key="9">
    <source>
        <dbReference type="EnsemblMetazoa" id="CapteP223635"/>
    </source>
</evidence>